<dbReference type="SUPFAM" id="SSF82771">
    <property type="entry name" value="GIY-YIG endonuclease"/>
    <property type="match status" value="1"/>
</dbReference>
<name>A0A1F7I4S4_9BACT</name>
<dbReference type="PANTHER" id="PTHR34477">
    <property type="entry name" value="UPF0213 PROTEIN YHBQ"/>
    <property type="match status" value="1"/>
</dbReference>
<proteinExistence type="inferred from homology"/>
<dbReference type="PROSITE" id="PS50164">
    <property type="entry name" value="GIY_YIG"/>
    <property type="match status" value="1"/>
</dbReference>
<feature type="domain" description="GIY-YIG" evidence="2">
    <location>
        <begin position="9"/>
        <end position="94"/>
    </location>
</feature>
<sequence length="94" mass="11211">MKSSSLLKDKYYVYVLFSLKDNKFYVGYITDLKKRLAEHFASKVTATKHRLPLKLLHYEFFINKGDAEARERFYKSGFGREQLRKALKRTLKNI</sequence>
<evidence type="ECO:0000259" key="2">
    <source>
        <dbReference type="PROSITE" id="PS50164"/>
    </source>
</evidence>
<dbReference type="Pfam" id="PF01541">
    <property type="entry name" value="GIY-YIG"/>
    <property type="match status" value="1"/>
</dbReference>
<gene>
    <name evidence="3" type="ORF">A3F03_01400</name>
</gene>
<organism evidence="3 4">
    <name type="scientific">Candidatus Roizmanbacteria bacterium RIFCSPHIGHO2_12_FULL_41_11</name>
    <dbReference type="NCBI Taxonomy" id="1802052"/>
    <lineage>
        <taxon>Bacteria</taxon>
        <taxon>Candidatus Roizmaniibacteriota</taxon>
    </lineage>
</organism>
<dbReference type="InterPro" id="IPR035901">
    <property type="entry name" value="GIY-YIG_endonuc_sf"/>
</dbReference>
<evidence type="ECO:0000313" key="4">
    <source>
        <dbReference type="Proteomes" id="UP000176803"/>
    </source>
</evidence>
<evidence type="ECO:0000313" key="3">
    <source>
        <dbReference type="EMBL" id="OGK38363.1"/>
    </source>
</evidence>
<comment type="caution">
    <text evidence="3">The sequence shown here is derived from an EMBL/GenBank/DDBJ whole genome shotgun (WGS) entry which is preliminary data.</text>
</comment>
<evidence type="ECO:0000256" key="1">
    <source>
        <dbReference type="ARBA" id="ARBA00007435"/>
    </source>
</evidence>
<dbReference type="InterPro" id="IPR050190">
    <property type="entry name" value="UPF0213_domain"/>
</dbReference>
<dbReference type="AlphaFoldDB" id="A0A1F7I4S4"/>
<accession>A0A1F7I4S4</accession>
<dbReference type="Gene3D" id="3.40.1440.10">
    <property type="entry name" value="GIY-YIG endonuclease"/>
    <property type="match status" value="1"/>
</dbReference>
<dbReference type="PANTHER" id="PTHR34477:SF1">
    <property type="entry name" value="UPF0213 PROTEIN YHBQ"/>
    <property type="match status" value="1"/>
</dbReference>
<dbReference type="EMBL" id="MGAC01000016">
    <property type="protein sequence ID" value="OGK38363.1"/>
    <property type="molecule type" value="Genomic_DNA"/>
</dbReference>
<protein>
    <recommendedName>
        <fullName evidence="2">GIY-YIG domain-containing protein</fullName>
    </recommendedName>
</protein>
<dbReference type="Proteomes" id="UP000176803">
    <property type="component" value="Unassembled WGS sequence"/>
</dbReference>
<reference evidence="3 4" key="1">
    <citation type="journal article" date="2016" name="Nat. Commun.">
        <title>Thousands of microbial genomes shed light on interconnected biogeochemical processes in an aquifer system.</title>
        <authorList>
            <person name="Anantharaman K."/>
            <person name="Brown C.T."/>
            <person name="Hug L.A."/>
            <person name="Sharon I."/>
            <person name="Castelle C.J."/>
            <person name="Probst A.J."/>
            <person name="Thomas B.C."/>
            <person name="Singh A."/>
            <person name="Wilkins M.J."/>
            <person name="Karaoz U."/>
            <person name="Brodie E.L."/>
            <person name="Williams K.H."/>
            <person name="Hubbard S.S."/>
            <person name="Banfield J.F."/>
        </authorList>
    </citation>
    <scope>NUCLEOTIDE SEQUENCE [LARGE SCALE GENOMIC DNA]</scope>
</reference>
<dbReference type="SMART" id="SM00465">
    <property type="entry name" value="GIYc"/>
    <property type="match status" value="1"/>
</dbReference>
<dbReference type="InterPro" id="IPR000305">
    <property type="entry name" value="GIY-YIG_endonuc"/>
</dbReference>
<comment type="similarity">
    <text evidence="1">Belongs to the UPF0213 family.</text>
</comment>